<reference evidence="1 2" key="1">
    <citation type="submission" date="2017-11" db="EMBL/GenBank/DDBJ databases">
        <title>Infants hospitalized years apart are colonized by the same room-sourced microbial strains.</title>
        <authorList>
            <person name="Brooks B."/>
            <person name="Olm M.R."/>
            <person name="Firek B.A."/>
            <person name="Baker R."/>
            <person name="Thomas B.C."/>
            <person name="Morowitz M.J."/>
            <person name="Banfield J.F."/>
        </authorList>
    </citation>
    <scope>NUCLEOTIDE SEQUENCE [LARGE SCALE GENOMIC DNA]</scope>
    <source>
        <strain evidence="1">S2_009_000_R2_76</strain>
    </source>
</reference>
<proteinExistence type="predicted"/>
<accession>A0A2W5GT24</accession>
<dbReference type="Proteomes" id="UP000249645">
    <property type="component" value="Unassembled WGS sequence"/>
</dbReference>
<sequence>MEKEIFEFIVLCLDNDKRYRIILSATIETSRRELMVQAKKDIGTSNFIEESFKMIQRDDYLSYFINLANNPMVIEIK</sequence>
<name>A0A2W5GT24_9SPHI</name>
<protein>
    <submittedName>
        <fullName evidence="1">Uncharacterized protein</fullName>
    </submittedName>
</protein>
<gene>
    <name evidence="1" type="ORF">DI598_13705</name>
</gene>
<dbReference type="AlphaFoldDB" id="A0A2W5GT24"/>
<evidence type="ECO:0000313" key="2">
    <source>
        <dbReference type="Proteomes" id="UP000249645"/>
    </source>
</evidence>
<comment type="caution">
    <text evidence="1">The sequence shown here is derived from an EMBL/GenBank/DDBJ whole genome shotgun (WGS) entry which is preliminary data.</text>
</comment>
<dbReference type="EMBL" id="QFOI01000283">
    <property type="protein sequence ID" value="PZP45149.1"/>
    <property type="molecule type" value="Genomic_DNA"/>
</dbReference>
<evidence type="ECO:0000313" key="1">
    <source>
        <dbReference type="EMBL" id="PZP45149.1"/>
    </source>
</evidence>
<organism evidence="1 2">
    <name type="scientific">Pseudopedobacter saltans</name>
    <dbReference type="NCBI Taxonomy" id="151895"/>
    <lineage>
        <taxon>Bacteria</taxon>
        <taxon>Pseudomonadati</taxon>
        <taxon>Bacteroidota</taxon>
        <taxon>Sphingobacteriia</taxon>
        <taxon>Sphingobacteriales</taxon>
        <taxon>Sphingobacteriaceae</taxon>
        <taxon>Pseudopedobacter</taxon>
    </lineage>
</organism>